<feature type="transmembrane region" description="Helical" evidence="1">
    <location>
        <begin position="36"/>
        <end position="55"/>
    </location>
</feature>
<keyword evidence="2" id="KW-0732">Signal</keyword>
<organism evidence="3 5">
    <name type="scientific">Pseudoalteromonas maricaloris</name>
    <dbReference type="NCBI Taxonomy" id="184924"/>
    <lineage>
        <taxon>Bacteria</taxon>
        <taxon>Pseudomonadati</taxon>
        <taxon>Pseudomonadota</taxon>
        <taxon>Gammaproteobacteria</taxon>
        <taxon>Alteromonadales</taxon>
        <taxon>Pseudoalteromonadaceae</taxon>
        <taxon>Pseudoalteromonas</taxon>
    </lineage>
</organism>
<gene>
    <name evidence="3" type="ORF">F9Y85_19485</name>
    <name evidence="4" type="ORF">R5H13_03080</name>
</gene>
<proteinExistence type="predicted"/>
<dbReference type="EMBL" id="WEIA01000016">
    <property type="protein sequence ID" value="NLR23456.1"/>
    <property type="molecule type" value="Genomic_DNA"/>
</dbReference>
<dbReference type="EMBL" id="CP137578">
    <property type="protein sequence ID" value="WOX29271.1"/>
    <property type="molecule type" value="Genomic_DNA"/>
</dbReference>
<sequence>MSTIKVMSIIGMVLFPLCFVFASAFAESDVEAAIGWGIIGAMYGLGYSITTFVKLKKESERVAEA</sequence>
<keyword evidence="6" id="KW-1185">Reference proteome</keyword>
<evidence type="ECO:0000313" key="3">
    <source>
        <dbReference type="EMBL" id="NLR23456.1"/>
    </source>
</evidence>
<dbReference type="Proteomes" id="UP001304419">
    <property type="component" value="Chromosome 1"/>
</dbReference>
<evidence type="ECO:0000313" key="6">
    <source>
        <dbReference type="Proteomes" id="UP001304419"/>
    </source>
</evidence>
<dbReference type="RefSeq" id="WP_045962044.1">
    <property type="nucleotide sequence ID" value="NZ_CBCSDF010000020.1"/>
</dbReference>
<protein>
    <submittedName>
        <fullName evidence="3">Uncharacterized protein</fullName>
    </submittedName>
</protein>
<reference evidence="4 6" key="2">
    <citation type="submission" date="2023-10" db="EMBL/GenBank/DDBJ databases">
        <title>To unveil natural product biosynthetic capacity in Pseudoalteromonas.</title>
        <authorList>
            <person name="Wang J."/>
        </authorList>
    </citation>
    <scope>NUCLEOTIDE SEQUENCE [LARGE SCALE GENOMIC DNA]</scope>
    <source>
        <strain evidence="4 6">DSM 15914</strain>
    </source>
</reference>
<dbReference type="AlphaFoldDB" id="A0A8I2H5H8"/>
<name>A0A8I2H5H8_9GAMM</name>
<dbReference type="Proteomes" id="UP000646877">
    <property type="component" value="Unassembled WGS sequence"/>
</dbReference>
<feature type="signal peptide" evidence="2">
    <location>
        <begin position="1"/>
        <end position="26"/>
    </location>
</feature>
<accession>A0A8I2H5H8</accession>
<evidence type="ECO:0000313" key="5">
    <source>
        <dbReference type="Proteomes" id="UP000646877"/>
    </source>
</evidence>
<evidence type="ECO:0000313" key="4">
    <source>
        <dbReference type="EMBL" id="WOX29271.1"/>
    </source>
</evidence>
<feature type="chain" id="PRO_5034605090" evidence="2">
    <location>
        <begin position="27"/>
        <end position="65"/>
    </location>
</feature>
<keyword evidence="1" id="KW-0812">Transmembrane</keyword>
<evidence type="ECO:0000256" key="1">
    <source>
        <dbReference type="SAM" id="Phobius"/>
    </source>
</evidence>
<keyword evidence="1" id="KW-1133">Transmembrane helix</keyword>
<reference evidence="3" key="1">
    <citation type="submission" date="2019-10" db="EMBL/GenBank/DDBJ databases">
        <authorList>
            <person name="Paulsen S."/>
        </authorList>
    </citation>
    <scope>NUCLEOTIDE SEQUENCE</scope>
    <source>
        <strain evidence="3">LMG 19692</strain>
    </source>
</reference>
<evidence type="ECO:0000256" key="2">
    <source>
        <dbReference type="SAM" id="SignalP"/>
    </source>
</evidence>
<keyword evidence="1" id="KW-0472">Membrane</keyword>